<gene>
    <name evidence="2" type="ORF">N1F79_15515</name>
</gene>
<sequence length="129" mass="15405">MYKLNATYFWVKTINFLFVFIISILANDEINAQSKTQENILNIYINNHTKENIKVKPATYVDSALNNPNDIDKKWRTEIAIPLAPFKTSFSQKKALKDDFWPMNFSRVHWEFQLEKGKYQRKTNYVRYS</sequence>
<organism evidence="2 3">
    <name type="scientific">Flavivirga spongiicola</name>
    <dbReference type="NCBI Taxonomy" id="421621"/>
    <lineage>
        <taxon>Bacteria</taxon>
        <taxon>Pseudomonadati</taxon>
        <taxon>Bacteroidota</taxon>
        <taxon>Flavobacteriia</taxon>
        <taxon>Flavobacteriales</taxon>
        <taxon>Flavobacteriaceae</taxon>
        <taxon>Flavivirga</taxon>
    </lineage>
</organism>
<dbReference type="EMBL" id="JAODOP010000004">
    <property type="protein sequence ID" value="MEF3834545.1"/>
    <property type="molecule type" value="Genomic_DNA"/>
</dbReference>
<protein>
    <submittedName>
        <fullName evidence="2">Uncharacterized protein</fullName>
    </submittedName>
</protein>
<evidence type="ECO:0000313" key="2">
    <source>
        <dbReference type="EMBL" id="MEF3834545.1"/>
    </source>
</evidence>
<evidence type="ECO:0000256" key="1">
    <source>
        <dbReference type="SAM" id="Phobius"/>
    </source>
</evidence>
<keyword evidence="1" id="KW-1133">Transmembrane helix</keyword>
<name>A0ABU7XUZ7_9FLAO</name>
<dbReference type="Proteomes" id="UP001337305">
    <property type="component" value="Unassembled WGS sequence"/>
</dbReference>
<feature type="transmembrane region" description="Helical" evidence="1">
    <location>
        <begin position="6"/>
        <end position="26"/>
    </location>
</feature>
<dbReference type="RefSeq" id="WP_303306867.1">
    <property type="nucleotide sequence ID" value="NZ_JAODOP010000004.1"/>
</dbReference>
<keyword evidence="1" id="KW-0812">Transmembrane</keyword>
<reference evidence="2 3" key="1">
    <citation type="submission" date="2022-09" db="EMBL/GenBank/DDBJ databases">
        <title>Genome sequencing of Flavivirga sp. MEBiC05379.</title>
        <authorList>
            <person name="Oh H.-M."/>
            <person name="Kwon K.K."/>
            <person name="Park M.J."/>
            <person name="Yang S.-H."/>
        </authorList>
    </citation>
    <scope>NUCLEOTIDE SEQUENCE [LARGE SCALE GENOMIC DNA]</scope>
    <source>
        <strain evidence="2 3">MEBiC05379</strain>
    </source>
</reference>
<comment type="caution">
    <text evidence="2">The sequence shown here is derived from an EMBL/GenBank/DDBJ whole genome shotgun (WGS) entry which is preliminary data.</text>
</comment>
<proteinExistence type="predicted"/>
<evidence type="ECO:0000313" key="3">
    <source>
        <dbReference type="Proteomes" id="UP001337305"/>
    </source>
</evidence>
<accession>A0ABU7XUZ7</accession>
<keyword evidence="3" id="KW-1185">Reference proteome</keyword>
<dbReference type="Gene3D" id="2.60.40.1190">
    <property type="match status" value="1"/>
</dbReference>
<keyword evidence="1" id="KW-0472">Membrane</keyword>